<protein>
    <submittedName>
        <fullName evidence="1">Uncharacterized protein</fullName>
    </submittedName>
</protein>
<gene>
    <name evidence="1" type="ORF">SGQ83_21685</name>
</gene>
<comment type="caution">
    <text evidence="1">The sequence shown here is derived from an EMBL/GenBank/DDBJ whole genome shotgun (WGS) entry which is preliminary data.</text>
</comment>
<name>A0ABU4RND3_9FLAO</name>
<evidence type="ECO:0000313" key="1">
    <source>
        <dbReference type="EMBL" id="MDX6191971.1"/>
    </source>
</evidence>
<accession>A0ABU4RND3</accession>
<dbReference type="RefSeq" id="WP_230004832.1">
    <property type="nucleotide sequence ID" value="NZ_CP087134.1"/>
</dbReference>
<dbReference type="Proteomes" id="UP001273350">
    <property type="component" value="Unassembled WGS sequence"/>
</dbReference>
<proteinExistence type="predicted"/>
<keyword evidence="2" id="KW-1185">Reference proteome</keyword>
<reference evidence="1 2" key="1">
    <citation type="submission" date="2023-11" db="EMBL/GenBank/DDBJ databases">
        <title>Unpublished Manusciprt.</title>
        <authorList>
            <person name="Saticioglu I.B."/>
            <person name="Ay H."/>
            <person name="Ajmi N."/>
            <person name="Altun S."/>
            <person name="Duman M."/>
        </authorList>
    </citation>
    <scope>NUCLEOTIDE SEQUENCE [LARGE SCALE GENOMIC DNA]</scope>
    <source>
        <strain evidence="1 2">Fl-318</strain>
    </source>
</reference>
<sequence length="147" mass="16950">MSYKYGNETVNIQENNGNSCFIDYIEKEIEAYRWVFNDINDPKNFIPLAKDPQCSSARRKCGGWALSFHLTEDASIEMWQKLNDIKPNQYKKIGTHIAKGQVSKSDGKCSETDEESHFNLIEYENVDLQTKFKIVKQIVSDEIMASL</sequence>
<organism evidence="1 2">
    <name type="scientific">Flavobacterium cupriresistens</name>
    <dbReference type="NCBI Taxonomy" id="2893885"/>
    <lineage>
        <taxon>Bacteria</taxon>
        <taxon>Pseudomonadati</taxon>
        <taxon>Bacteroidota</taxon>
        <taxon>Flavobacteriia</taxon>
        <taxon>Flavobacteriales</taxon>
        <taxon>Flavobacteriaceae</taxon>
        <taxon>Flavobacterium</taxon>
    </lineage>
</organism>
<evidence type="ECO:0000313" key="2">
    <source>
        <dbReference type="Proteomes" id="UP001273350"/>
    </source>
</evidence>
<dbReference type="EMBL" id="JAWXVI010000014">
    <property type="protein sequence ID" value="MDX6191971.1"/>
    <property type="molecule type" value="Genomic_DNA"/>
</dbReference>